<proteinExistence type="predicted"/>
<dbReference type="Proteomes" id="UP000694251">
    <property type="component" value="Chromosome 3"/>
</dbReference>
<protein>
    <submittedName>
        <fullName evidence="3">FBD domain</fullName>
    </submittedName>
</protein>
<organism evidence="3 4">
    <name type="scientific">Arabidopsis suecica</name>
    <name type="common">Swedish thale-cress</name>
    <name type="synonym">Cardaminopsis suecica</name>
    <dbReference type="NCBI Taxonomy" id="45249"/>
    <lineage>
        <taxon>Eukaryota</taxon>
        <taxon>Viridiplantae</taxon>
        <taxon>Streptophyta</taxon>
        <taxon>Embryophyta</taxon>
        <taxon>Tracheophyta</taxon>
        <taxon>Spermatophyta</taxon>
        <taxon>Magnoliopsida</taxon>
        <taxon>eudicotyledons</taxon>
        <taxon>Gunneridae</taxon>
        <taxon>Pentapetalae</taxon>
        <taxon>rosids</taxon>
        <taxon>malvids</taxon>
        <taxon>Brassicales</taxon>
        <taxon>Brassicaceae</taxon>
        <taxon>Camelineae</taxon>
        <taxon>Arabidopsis</taxon>
    </lineage>
</organism>
<dbReference type="Pfam" id="PF24758">
    <property type="entry name" value="LRR_At5g56370"/>
    <property type="match status" value="1"/>
</dbReference>
<sequence>MILSKRWRFLWTMLPKLEYTESNEGGTSIWDLLEKSLQLHKAPSVESLRIMLGPQCPVDVDVGKWVSNAVDRYVRELTLSLSFLSDPASKRLYTSKTLVKLNLMGKILVDVPSAACLPSLQSLLLVNVVYKDQDSHVRLLLSCPVLRYLLVIRNKSDNVTRFIVKIPSLRRLKYIDSQSLEKNGSGRSLVIDSPGLNYLSIIDSLGGNFSIQNMPCLEKAIVSLYGFYPNDKFLTSFSSVKYLYLAHIKVASCSTINFSRLIEFQLILPSQPFIDHVPLSWNQPSSVPRCVLSHLEILEWKLFEGRREEKQLLAYILENSEVFEDGGNLTDTFHEC</sequence>
<accession>A0A8T2F3J0</accession>
<dbReference type="InterPro" id="IPR050232">
    <property type="entry name" value="FBL13/AtMIF1-like"/>
</dbReference>
<keyword evidence="4" id="KW-1185">Reference proteome</keyword>
<name>A0A8T2F3J0_ARASU</name>
<dbReference type="Pfam" id="PF08387">
    <property type="entry name" value="FBD"/>
    <property type="match status" value="1"/>
</dbReference>
<gene>
    <name evidence="3" type="ORF">ISN44_As03g010580</name>
</gene>
<reference evidence="3 4" key="1">
    <citation type="submission" date="2020-12" db="EMBL/GenBank/DDBJ databases">
        <title>Concerted genomic and epigenomic changes stabilize Arabidopsis allopolyploids.</title>
        <authorList>
            <person name="Chen Z."/>
        </authorList>
    </citation>
    <scope>NUCLEOTIDE SEQUENCE [LARGE SCALE GENOMIC DNA]</scope>
    <source>
        <strain evidence="3">As9502</strain>
        <tissue evidence="3">Leaf</tissue>
    </source>
</reference>
<feature type="domain" description="F-box/LRR-repeat protein 15/At3g58940/PEG3-like LRR" evidence="2">
    <location>
        <begin position="63"/>
        <end position="178"/>
    </location>
</feature>
<evidence type="ECO:0000259" key="1">
    <source>
        <dbReference type="Pfam" id="PF08387"/>
    </source>
</evidence>
<dbReference type="InterPro" id="IPR006566">
    <property type="entry name" value="FBD"/>
</dbReference>
<evidence type="ECO:0000259" key="2">
    <source>
        <dbReference type="Pfam" id="PF24758"/>
    </source>
</evidence>
<dbReference type="InterPro" id="IPR055411">
    <property type="entry name" value="LRR_FXL15/At3g58940/PEG3-like"/>
</dbReference>
<dbReference type="PANTHER" id="PTHR31900">
    <property type="entry name" value="F-BOX/RNI SUPERFAMILY PROTEIN-RELATED"/>
    <property type="match status" value="1"/>
</dbReference>
<dbReference type="PANTHER" id="PTHR31900:SF34">
    <property type="entry name" value="EMB|CAB62440.1-RELATED"/>
    <property type="match status" value="1"/>
</dbReference>
<evidence type="ECO:0000313" key="4">
    <source>
        <dbReference type="Proteomes" id="UP000694251"/>
    </source>
</evidence>
<feature type="domain" description="FBD" evidence="1">
    <location>
        <begin position="283"/>
        <end position="322"/>
    </location>
</feature>
<dbReference type="AlphaFoldDB" id="A0A8T2F3J0"/>
<comment type="caution">
    <text evidence="3">The sequence shown here is derived from an EMBL/GenBank/DDBJ whole genome shotgun (WGS) entry which is preliminary data.</text>
</comment>
<evidence type="ECO:0000313" key="3">
    <source>
        <dbReference type="EMBL" id="KAG7630767.1"/>
    </source>
</evidence>
<dbReference type="OrthoDB" id="1062430at2759"/>
<dbReference type="EMBL" id="JAEFBJ010000003">
    <property type="protein sequence ID" value="KAG7630767.1"/>
    <property type="molecule type" value="Genomic_DNA"/>
</dbReference>